<dbReference type="InParanoid" id="A0A1V9XS47"/>
<keyword evidence="3" id="KW-1185">Reference proteome</keyword>
<evidence type="ECO:0000256" key="1">
    <source>
        <dbReference type="SAM" id="MobiDB-lite"/>
    </source>
</evidence>
<protein>
    <submittedName>
        <fullName evidence="2">Uncharacterized protein</fullName>
    </submittedName>
</protein>
<gene>
    <name evidence="2" type="ORF">BIW11_07927</name>
</gene>
<comment type="caution">
    <text evidence="2">The sequence shown here is derived from an EMBL/GenBank/DDBJ whole genome shotgun (WGS) entry which is preliminary data.</text>
</comment>
<accession>A0A1V9XS47</accession>
<name>A0A1V9XS47_9ACAR</name>
<organism evidence="2 3">
    <name type="scientific">Tropilaelaps mercedesae</name>
    <dbReference type="NCBI Taxonomy" id="418985"/>
    <lineage>
        <taxon>Eukaryota</taxon>
        <taxon>Metazoa</taxon>
        <taxon>Ecdysozoa</taxon>
        <taxon>Arthropoda</taxon>
        <taxon>Chelicerata</taxon>
        <taxon>Arachnida</taxon>
        <taxon>Acari</taxon>
        <taxon>Parasitiformes</taxon>
        <taxon>Mesostigmata</taxon>
        <taxon>Gamasina</taxon>
        <taxon>Dermanyssoidea</taxon>
        <taxon>Laelapidae</taxon>
        <taxon>Tropilaelaps</taxon>
    </lineage>
</organism>
<proteinExistence type="predicted"/>
<sequence>MHLFCRTKEGNGLEREDDLSVIEQVNEIDQSISRVKSRQNLDEGPSGPGTSAANDFVDDVLKNLPKFDVHINPARLGDLHRGALQLTNVTLSGIRDAYRYISGKITA</sequence>
<dbReference type="Proteomes" id="UP000192247">
    <property type="component" value="Unassembled WGS sequence"/>
</dbReference>
<evidence type="ECO:0000313" key="2">
    <source>
        <dbReference type="EMBL" id="OQR76212.1"/>
    </source>
</evidence>
<feature type="region of interest" description="Disordered" evidence="1">
    <location>
        <begin position="33"/>
        <end position="54"/>
    </location>
</feature>
<dbReference type="EMBL" id="MNPL01005145">
    <property type="protein sequence ID" value="OQR76212.1"/>
    <property type="molecule type" value="Genomic_DNA"/>
</dbReference>
<dbReference type="AlphaFoldDB" id="A0A1V9XS47"/>
<reference evidence="2 3" key="1">
    <citation type="journal article" date="2017" name="Gigascience">
        <title>Draft genome of the honey bee ectoparasitic mite, Tropilaelaps mercedesae, is shaped by the parasitic life history.</title>
        <authorList>
            <person name="Dong X."/>
            <person name="Armstrong S.D."/>
            <person name="Xia D."/>
            <person name="Makepeace B.L."/>
            <person name="Darby A.C."/>
            <person name="Kadowaki T."/>
        </authorList>
    </citation>
    <scope>NUCLEOTIDE SEQUENCE [LARGE SCALE GENOMIC DNA]</scope>
    <source>
        <strain evidence="2">Wuxi-XJTLU</strain>
    </source>
</reference>
<evidence type="ECO:0000313" key="3">
    <source>
        <dbReference type="Proteomes" id="UP000192247"/>
    </source>
</evidence>
<dbReference type="OrthoDB" id="6419576at2759"/>